<sequence length="111" mass="12605">MENLKEIIMTIANTKIVQMIFKGFMIVLVLSILEQAYNKKRSLILRTIIIGIATIVYTFAIIVAALYAATATEEGIQKRLLMAAVAVCLSVFLYSLIKKYLKNRKENNEEF</sequence>
<evidence type="ECO:0000313" key="3">
    <source>
        <dbReference type="Proteomes" id="UP000003280"/>
    </source>
</evidence>
<dbReference type="STRING" id="862517.HMPREF9225_0935"/>
<comment type="caution">
    <text evidence="2">The sequence shown here is derived from an EMBL/GenBank/DDBJ whole genome shotgun (WGS) entry which is preliminary data.</text>
</comment>
<evidence type="ECO:0000313" key="2">
    <source>
        <dbReference type="EMBL" id="EFM25429.1"/>
    </source>
</evidence>
<proteinExistence type="predicted"/>
<keyword evidence="1" id="KW-0472">Membrane</keyword>
<reference evidence="2 3" key="1">
    <citation type="submission" date="2010-07" db="EMBL/GenBank/DDBJ databases">
        <authorList>
            <person name="Muzny D."/>
            <person name="Qin X."/>
            <person name="Deng J."/>
            <person name="Jiang H."/>
            <person name="Liu Y."/>
            <person name="Qu J."/>
            <person name="Song X.-Z."/>
            <person name="Zhang L."/>
            <person name="Thornton R."/>
            <person name="Coyle M."/>
            <person name="Francisco L."/>
            <person name="Jackson L."/>
            <person name="Javaid M."/>
            <person name="Korchina V."/>
            <person name="Kovar C."/>
            <person name="Mata R."/>
            <person name="Mathew T."/>
            <person name="Ngo R."/>
            <person name="Nguyen L."/>
            <person name="Nguyen N."/>
            <person name="Okwuonu G."/>
            <person name="Ongeri F."/>
            <person name="Pham C."/>
            <person name="Simmons D."/>
            <person name="Wilczek-Boney K."/>
            <person name="Hale W."/>
            <person name="Jakkamsetti A."/>
            <person name="Pham P."/>
            <person name="Ruth R."/>
            <person name="San Lucas F."/>
            <person name="Warren J."/>
            <person name="Zhang J."/>
            <person name="Zhao Z."/>
            <person name="Zhou C."/>
            <person name="Zhu D."/>
            <person name="Lee S."/>
            <person name="Bess C."/>
            <person name="Blankenburg K."/>
            <person name="Forbes L."/>
            <person name="Fu Q."/>
            <person name="Gubbala S."/>
            <person name="Hirani K."/>
            <person name="Jayaseelan J.C."/>
            <person name="Lara F."/>
            <person name="Munidasa M."/>
            <person name="Palculict T."/>
            <person name="Patil S."/>
            <person name="Pu L.-L."/>
            <person name="Saada N."/>
            <person name="Tang L."/>
            <person name="Weissenberger G."/>
            <person name="Zhu Y."/>
            <person name="Hemphill L."/>
            <person name="Shang Y."/>
            <person name="Youmans B."/>
            <person name="Ayvaz T."/>
            <person name="Ross M."/>
            <person name="Santibanez J."/>
            <person name="Aqrawi P."/>
            <person name="Gross S."/>
            <person name="Joshi V."/>
            <person name="Fowler G."/>
            <person name="Nazareth L."/>
            <person name="Reid J."/>
            <person name="Worley K."/>
            <person name="Petrosino J."/>
            <person name="Highlander S."/>
            <person name="Gibbs R."/>
        </authorList>
    </citation>
    <scope>NUCLEOTIDE SEQUENCE [LARGE SCALE GENOMIC DNA]</scope>
    <source>
        <strain evidence="2 3">ATCC BAA-1640</strain>
    </source>
</reference>
<accession>E0NL96</accession>
<dbReference type="HOGENOM" id="CLU_2155968_0_0_9"/>
<dbReference type="AlphaFoldDB" id="E0NL96"/>
<name>E0NL96_9FIRM</name>
<protein>
    <submittedName>
        <fullName evidence="2">Uncharacterized protein</fullName>
    </submittedName>
</protein>
<dbReference type="RefSeq" id="WP_008901749.1">
    <property type="nucleotide sequence ID" value="NZ_GL397071.1"/>
</dbReference>
<feature type="transmembrane region" description="Helical" evidence="1">
    <location>
        <begin position="45"/>
        <end position="68"/>
    </location>
</feature>
<dbReference type="EMBL" id="AEEH01000036">
    <property type="protein sequence ID" value="EFM25429.1"/>
    <property type="molecule type" value="Genomic_DNA"/>
</dbReference>
<gene>
    <name evidence="2" type="ORF">HMPREF9225_0935</name>
</gene>
<organism evidence="2 3">
    <name type="scientific">Peptoniphilus duerdenii ATCC BAA-1640</name>
    <dbReference type="NCBI Taxonomy" id="862517"/>
    <lineage>
        <taxon>Bacteria</taxon>
        <taxon>Bacillati</taxon>
        <taxon>Bacillota</taxon>
        <taxon>Tissierellia</taxon>
        <taxon>Tissierellales</taxon>
        <taxon>Peptoniphilaceae</taxon>
        <taxon>Peptoniphilus</taxon>
    </lineage>
</organism>
<keyword evidence="1" id="KW-1133">Transmembrane helix</keyword>
<keyword evidence="3" id="KW-1185">Reference proteome</keyword>
<dbReference type="Proteomes" id="UP000003280">
    <property type="component" value="Unassembled WGS sequence"/>
</dbReference>
<keyword evidence="1" id="KW-0812">Transmembrane</keyword>
<evidence type="ECO:0000256" key="1">
    <source>
        <dbReference type="SAM" id="Phobius"/>
    </source>
</evidence>
<feature type="transmembrane region" description="Helical" evidence="1">
    <location>
        <begin position="80"/>
        <end position="97"/>
    </location>
</feature>